<dbReference type="InterPro" id="IPR035396">
    <property type="entry name" value="Bac_rhamnosid6H"/>
</dbReference>
<dbReference type="Gene3D" id="2.60.120.260">
    <property type="entry name" value="Galactose-binding domain-like"/>
    <property type="match status" value="2"/>
</dbReference>
<evidence type="ECO:0000259" key="4">
    <source>
        <dbReference type="Pfam" id="PF05592"/>
    </source>
</evidence>
<dbReference type="Gene3D" id="1.50.10.10">
    <property type="match status" value="1"/>
</dbReference>
<protein>
    <recommendedName>
        <fullName evidence="2">alpha-L-rhamnosidase</fullName>
        <ecNumber evidence="2">3.2.1.40</ecNumber>
    </recommendedName>
</protein>
<feature type="domain" description="Bacterial alpha-L-rhamnosidase N-terminal" evidence="5">
    <location>
        <begin position="144"/>
        <end position="301"/>
    </location>
</feature>
<dbReference type="Pfam" id="PF25788">
    <property type="entry name" value="Ig_Rha78A_N"/>
    <property type="match status" value="1"/>
</dbReference>
<accession>A0ABV9MZY2</accession>
<reference evidence="9" key="1">
    <citation type="journal article" date="2019" name="Int. J. Syst. Evol. Microbiol.">
        <title>The Global Catalogue of Microorganisms (GCM) 10K type strain sequencing project: providing services to taxonomists for standard genome sequencing and annotation.</title>
        <authorList>
            <consortium name="The Broad Institute Genomics Platform"/>
            <consortium name="The Broad Institute Genome Sequencing Center for Infectious Disease"/>
            <person name="Wu L."/>
            <person name="Ma J."/>
        </authorList>
    </citation>
    <scope>NUCLEOTIDE SEQUENCE [LARGE SCALE GENOMIC DNA]</scope>
    <source>
        <strain evidence="9">CGMCC 1.19032</strain>
    </source>
</reference>
<sequence>MKITRLLINHMQQPIGISDKELTFTWLIESDIRNTKQKRYDLQVALDDQFEQVIWHQNEWSQQSTNLAYQGPDLVAKTIYFVRVKVEDFAGNESVWSETATFETGLLDSDQWKGQWVTTANQVINQKDQSFKPFTGLKYFSVDKPVKKARLYVSAYGIYSAYLNQEKIGADYFTPGWTDYHRRLQYQTYDITEALAFENTLTVTVAEGWYSGYLGWEKKKDTYGNFNAFIAQIEIEYEDGEQAIYGSDGSWSELSNHWLKADLYNGEIQDLTHQSQTLAPLQVVSMTKEVLIPQINEPVQKQEEIQPVALFKDPAGRLILDLGQNMVGWVKCRVQGEAGQMVTLVHGEILDKDGNFYRDNIRDAQQKDQFILTGEIDTLEPNFTFHGFRYVELINFPETIKKEDFVGIVLHSAMPETGYFETSDPLLNQLQHNILWGQKGNFLDVPTDCPQRDERLGWTADAQIFFPTASFNMNTYNFFRKWLKDLRDAQLESGEVPFVVPDVLKGVFANNASKTTAVWGDAATIIPWEMYQRFGDKAILQENYETMKRWVDYICGQGAEEFIWDTGMQLGDWLALDAEEGSFSGATDEALIATSYFAYSAEIVAKTAKVLGKHQDYKVYQQVHDNVKEKMHERFFTPAGQLISDTQTAHIIVLLFHLYPIDAKDKLVQRLIELIELKEKHLDTGFVGSPYICQVLAENGAIDLAYHLLFNRDLPSWLYQVEKGATTVWEHWDGIKADGSFWDEGMNSFNHYAYGSIGAWMYETIGGIKPKTPGYQQSIIAPKLNQQLTQATTRFKTLYGDLESAWSVKDNELTFAVKVPANTEAEIVLPKVSNLMLVQREIEASWQPIHVGEQTGESIVDLGIARFKVHQELSKPVHCQKDELLVFVGSGQYEITYQLGNEA</sequence>
<dbReference type="PANTHER" id="PTHR33307">
    <property type="entry name" value="ALPHA-RHAMNOSIDASE (EUROFUNG)"/>
    <property type="match status" value="1"/>
</dbReference>
<evidence type="ECO:0000256" key="2">
    <source>
        <dbReference type="ARBA" id="ARBA00012652"/>
    </source>
</evidence>
<comment type="caution">
    <text evidence="8">The sequence shown here is derived from an EMBL/GenBank/DDBJ whole genome shotgun (WGS) entry which is preliminary data.</text>
</comment>
<dbReference type="Pfam" id="PF05592">
    <property type="entry name" value="Bac_rhamnosid"/>
    <property type="match status" value="1"/>
</dbReference>
<dbReference type="EC" id="3.2.1.40" evidence="2"/>
<evidence type="ECO:0000259" key="5">
    <source>
        <dbReference type="Pfam" id="PF08531"/>
    </source>
</evidence>
<dbReference type="InterPro" id="IPR013737">
    <property type="entry name" value="Bac_rhamnosid_N"/>
</dbReference>
<dbReference type="Gene3D" id="2.60.40.10">
    <property type="entry name" value="Immunoglobulins"/>
    <property type="match status" value="1"/>
</dbReference>
<evidence type="ECO:0000259" key="6">
    <source>
        <dbReference type="Pfam" id="PF17389"/>
    </source>
</evidence>
<dbReference type="PANTHER" id="PTHR33307:SF6">
    <property type="entry name" value="ALPHA-RHAMNOSIDASE (EUROFUNG)-RELATED"/>
    <property type="match status" value="1"/>
</dbReference>
<dbReference type="Pfam" id="PF08531">
    <property type="entry name" value="Bac_rhamnosid_N"/>
    <property type="match status" value="1"/>
</dbReference>
<name>A0ABV9MZY2_9ENTE</name>
<evidence type="ECO:0000259" key="7">
    <source>
        <dbReference type="Pfam" id="PF17390"/>
    </source>
</evidence>
<evidence type="ECO:0000313" key="9">
    <source>
        <dbReference type="Proteomes" id="UP001595969"/>
    </source>
</evidence>
<dbReference type="InterPro" id="IPR008928">
    <property type="entry name" value="6-hairpin_glycosidase_sf"/>
</dbReference>
<dbReference type="InterPro" id="IPR016007">
    <property type="entry name" value="Alpha_rhamnosid"/>
</dbReference>
<evidence type="ECO:0000256" key="3">
    <source>
        <dbReference type="ARBA" id="ARBA00022801"/>
    </source>
</evidence>
<dbReference type="Pfam" id="PF17390">
    <property type="entry name" value="Bac_rhamnosid_C"/>
    <property type="match status" value="1"/>
</dbReference>
<dbReference type="GO" id="GO:0016787">
    <property type="term" value="F:hydrolase activity"/>
    <property type="evidence" value="ECO:0007669"/>
    <property type="project" value="UniProtKB-KW"/>
</dbReference>
<proteinExistence type="predicted"/>
<evidence type="ECO:0000313" key="8">
    <source>
        <dbReference type="EMBL" id="MFC4719973.1"/>
    </source>
</evidence>
<dbReference type="Gene3D" id="2.60.420.10">
    <property type="entry name" value="Maltose phosphorylase, domain 3"/>
    <property type="match status" value="1"/>
</dbReference>
<dbReference type="SUPFAM" id="SSF48208">
    <property type="entry name" value="Six-hairpin glycosidases"/>
    <property type="match status" value="1"/>
</dbReference>
<gene>
    <name evidence="8" type="ORF">ACFO5I_09570</name>
</gene>
<comment type="catalytic activity">
    <reaction evidence="1">
        <text>Hydrolysis of terminal non-reducing alpha-L-rhamnose residues in alpha-L-rhamnosides.</text>
        <dbReference type="EC" id="3.2.1.40"/>
    </reaction>
</comment>
<dbReference type="SUPFAM" id="SSF49265">
    <property type="entry name" value="Fibronectin type III"/>
    <property type="match status" value="1"/>
</dbReference>
<dbReference type="Proteomes" id="UP001595969">
    <property type="component" value="Unassembled WGS sequence"/>
</dbReference>
<evidence type="ECO:0000256" key="1">
    <source>
        <dbReference type="ARBA" id="ARBA00001445"/>
    </source>
</evidence>
<feature type="domain" description="Alpha-L-rhamnosidase concanavalin-like" evidence="4">
    <location>
        <begin position="314"/>
        <end position="411"/>
    </location>
</feature>
<dbReference type="Pfam" id="PF17389">
    <property type="entry name" value="Bac_rhamnosid6H"/>
    <property type="match status" value="1"/>
</dbReference>
<keyword evidence="3 8" id="KW-0378">Hydrolase</keyword>
<dbReference type="EMBL" id="JBHSGS010000051">
    <property type="protein sequence ID" value="MFC4719973.1"/>
    <property type="molecule type" value="Genomic_DNA"/>
</dbReference>
<dbReference type="RefSeq" id="WP_204654997.1">
    <property type="nucleotide sequence ID" value="NZ_JAFBFD010000049.1"/>
</dbReference>
<feature type="domain" description="Alpha-L-rhamnosidase C-terminal" evidence="7">
    <location>
        <begin position="767"/>
        <end position="833"/>
    </location>
</feature>
<feature type="domain" description="Alpha-L-rhamnosidase six-hairpin glycosidase" evidence="6">
    <location>
        <begin position="416"/>
        <end position="765"/>
    </location>
</feature>
<dbReference type="InterPro" id="IPR035398">
    <property type="entry name" value="Bac_rhamnosid_C"/>
</dbReference>
<dbReference type="InterPro" id="IPR036116">
    <property type="entry name" value="FN3_sf"/>
</dbReference>
<dbReference type="InterPro" id="IPR013783">
    <property type="entry name" value="Ig-like_fold"/>
</dbReference>
<dbReference type="InterPro" id="IPR012341">
    <property type="entry name" value="6hp_glycosidase-like_sf"/>
</dbReference>
<keyword evidence="9" id="KW-1185">Reference proteome</keyword>
<organism evidence="8 9">
    <name type="scientific">Enterococcus lemanii</name>
    <dbReference type="NCBI Taxonomy" id="1159752"/>
    <lineage>
        <taxon>Bacteria</taxon>
        <taxon>Bacillati</taxon>
        <taxon>Bacillota</taxon>
        <taxon>Bacilli</taxon>
        <taxon>Lactobacillales</taxon>
        <taxon>Enterococcaceae</taxon>
        <taxon>Enterococcus</taxon>
    </lineage>
</organism>
<dbReference type="PIRSF" id="PIRSF010631">
    <property type="entry name" value="A-rhamnsds"/>
    <property type="match status" value="1"/>
</dbReference>
<dbReference type="InterPro" id="IPR008902">
    <property type="entry name" value="Rhamnosid_concanavalin"/>
</dbReference>